<dbReference type="Proteomes" id="UP000198893">
    <property type="component" value="Unassembled WGS sequence"/>
</dbReference>
<gene>
    <name evidence="2" type="ORF">SAMN04490248_12713</name>
</gene>
<evidence type="ECO:0000259" key="1">
    <source>
        <dbReference type="Pfam" id="PF10090"/>
    </source>
</evidence>
<dbReference type="InterPro" id="IPR018762">
    <property type="entry name" value="ChpT_C"/>
</dbReference>
<protein>
    <submittedName>
        <fullName evidence="2">Histidine phosphotransferase ChpT</fullName>
    </submittedName>
</protein>
<dbReference type="Gene3D" id="3.30.565.10">
    <property type="entry name" value="Histidine kinase-like ATPase, C-terminal domain"/>
    <property type="match status" value="1"/>
</dbReference>
<dbReference type="AlphaFoldDB" id="A0A1H8VAY6"/>
<proteinExistence type="predicted"/>
<sequence length="199" mass="21757">MDQPKVKLAALVGSRICHDLVSPVGAIGNGLELLEMSGGAAGPELDLIRESVENANARIRFFRVAFGHAGLTELVGEPEVRAMLRDMGNGGRVQYDWHPAGDILRMELCPIFLAIMCVESALPYGGAISVHHTHGKWEVEGAHEKLRVEDTLWSDLERGKVADTITPARVQFALLPESVANLRRKLTIELAENRVTLGF</sequence>
<name>A0A1H8VAY6_9RHOB</name>
<keyword evidence="3" id="KW-1185">Reference proteome</keyword>
<feature type="domain" description="Histidine phosphotransferase ChpT C-terminal" evidence="1">
    <location>
        <begin position="79"/>
        <end position="193"/>
    </location>
</feature>
<evidence type="ECO:0000313" key="2">
    <source>
        <dbReference type="EMBL" id="SEP12471.1"/>
    </source>
</evidence>
<evidence type="ECO:0000313" key="3">
    <source>
        <dbReference type="Proteomes" id="UP000198893"/>
    </source>
</evidence>
<organism evidence="2 3">
    <name type="scientific">Salinihabitans flavidus</name>
    <dbReference type="NCBI Taxonomy" id="569882"/>
    <lineage>
        <taxon>Bacteria</taxon>
        <taxon>Pseudomonadati</taxon>
        <taxon>Pseudomonadota</taxon>
        <taxon>Alphaproteobacteria</taxon>
        <taxon>Rhodobacterales</taxon>
        <taxon>Roseobacteraceae</taxon>
        <taxon>Salinihabitans</taxon>
    </lineage>
</organism>
<dbReference type="Gene3D" id="1.10.287.130">
    <property type="match status" value="1"/>
</dbReference>
<dbReference type="Pfam" id="PF10090">
    <property type="entry name" value="HPTransfase"/>
    <property type="match status" value="1"/>
</dbReference>
<dbReference type="GO" id="GO:0016740">
    <property type="term" value="F:transferase activity"/>
    <property type="evidence" value="ECO:0007669"/>
    <property type="project" value="UniProtKB-KW"/>
</dbReference>
<dbReference type="InterPro" id="IPR036890">
    <property type="entry name" value="HATPase_C_sf"/>
</dbReference>
<keyword evidence="2" id="KW-0808">Transferase</keyword>
<dbReference type="RefSeq" id="WP_093120093.1">
    <property type="nucleotide sequence ID" value="NZ_FODS01000027.1"/>
</dbReference>
<reference evidence="2 3" key="1">
    <citation type="submission" date="2016-10" db="EMBL/GenBank/DDBJ databases">
        <authorList>
            <person name="de Groot N.N."/>
        </authorList>
    </citation>
    <scope>NUCLEOTIDE SEQUENCE [LARGE SCALE GENOMIC DNA]</scope>
    <source>
        <strain evidence="2 3">DSM 27842</strain>
    </source>
</reference>
<dbReference type="STRING" id="569882.SAMN04490248_12713"/>
<accession>A0A1H8VAY6</accession>
<dbReference type="OrthoDB" id="9803702at2"/>
<dbReference type="EMBL" id="FODS01000027">
    <property type="protein sequence ID" value="SEP12471.1"/>
    <property type="molecule type" value="Genomic_DNA"/>
</dbReference>